<keyword evidence="3" id="KW-1185">Reference proteome</keyword>
<evidence type="ECO:0000256" key="1">
    <source>
        <dbReference type="SAM" id="Phobius"/>
    </source>
</evidence>
<dbReference type="InterPro" id="IPR009526">
    <property type="entry name" value="DUF1146"/>
</dbReference>
<feature type="transmembrane region" description="Helical" evidence="1">
    <location>
        <begin position="47"/>
        <end position="69"/>
    </location>
</feature>
<feature type="transmembrane region" description="Helical" evidence="1">
    <location>
        <begin position="6"/>
        <end position="27"/>
    </location>
</feature>
<gene>
    <name evidence="2" type="ORF">ACFFIX_13695</name>
</gene>
<accession>A0ABV6GFN0</accession>
<keyword evidence="1" id="KW-1133">Transmembrane helix</keyword>
<evidence type="ECO:0000313" key="2">
    <source>
        <dbReference type="EMBL" id="MFC0272490.1"/>
    </source>
</evidence>
<proteinExistence type="predicted"/>
<organism evidence="2 3">
    <name type="scientific">Metabacillus herbersteinensis</name>
    <dbReference type="NCBI Taxonomy" id="283816"/>
    <lineage>
        <taxon>Bacteria</taxon>
        <taxon>Bacillati</taxon>
        <taxon>Bacillota</taxon>
        <taxon>Bacilli</taxon>
        <taxon>Bacillales</taxon>
        <taxon>Bacillaceae</taxon>
        <taxon>Metabacillus</taxon>
    </lineage>
</organism>
<keyword evidence="1" id="KW-0472">Membrane</keyword>
<dbReference type="RefSeq" id="WP_378934870.1">
    <property type="nucleotide sequence ID" value="NZ_JBHLVO010000010.1"/>
</dbReference>
<dbReference type="Pfam" id="PF06612">
    <property type="entry name" value="DUF1146"/>
    <property type="match status" value="1"/>
</dbReference>
<comment type="caution">
    <text evidence="2">The sequence shown here is derived from an EMBL/GenBank/DDBJ whole genome shotgun (WGS) entry which is preliminary data.</text>
</comment>
<evidence type="ECO:0000313" key="3">
    <source>
        <dbReference type="Proteomes" id="UP001589854"/>
    </source>
</evidence>
<sequence length="77" mass="8733">MVPDFGQQALLSLLVNLSCIVITWWALQAINLEKIIKKGKVIQAKVLLILLTITIASIVSSFFINYLLWSQQLPFLF</sequence>
<keyword evidence="1" id="KW-0812">Transmembrane</keyword>
<dbReference type="Proteomes" id="UP001589854">
    <property type="component" value="Unassembled WGS sequence"/>
</dbReference>
<reference evidence="2 3" key="1">
    <citation type="submission" date="2024-09" db="EMBL/GenBank/DDBJ databases">
        <authorList>
            <person name="Sun Q."/>
            <person name="Mori K."/>
        </authorList>
    </citation>
    <scope>NUCLEOTIDE SEQUENCE [LARGE SCALE GENOMIC DNA]</scope>
    <source>
        <strain evidence="2 3">CCM 7228</strain>
    </source>
</reference>
<name>A0ABV6GFN0_9BACI</name>
<dbReference type="NCBIfam" id="TIGR02327">
    <property type="entry name" value="int_mem_ywzB"/>
    <property type="match status" value="1"/>
</dbReference>
<dbReference type="EMBL" id="JBHLVO010000010">
    <property type="protein sequence ID" value="MFC0272490.1"/>
    <property type="molecule type" value="Genomic_DNA"/>
</dbReference>
<protein>
    <submittedName>
        <fullName evidence="2">DUF1146 family protein</fullName>
    </submittedName>
</protein>